<name>A0ABT0CX25_9HYPH</name>
<dbReference type="EMBL" id="JALAYX010000001">
    <property type="protein sequence ID" value="MCJ8237509.1"/>
    <property type="molecule type" value="Genomic_DNA"/>
</dbReference>
<protein>
    <submittedName>
        <fullName evidence="1">Uncharacterized protein</fullName>
    </submittedName>
</protein>
<proteinExistence type="predicted"/>
<reference evidence="1 2" key="1">
    <citation type="submission" date="2022-03" db="EMBL/GenBank/DDBJ databases">
        <title>Rhizobium SSM4.3 sp. nov., isolated from Sediment (Gouqi Island).</title>
        <authorList>
            <person name="Chen G."/>
        </authorList>
    </citation>
    <scope>NUCLEOTIDE SEQUENCE [LARGE SCALE GENOMIC DNA]</scope>
    <source>
        <strain evidence="1 2">SSM4.3</strain>
        <plasmid evidence="1">unnamed</plasmid>
    </source>
</reference>
<geneLocation type="plasmid" evidence="1">
    <name>unnamed</name>
</geneLocation>
<organism evidence="1 2">
    <name type="scientific">Peteryoungia algae</name>
    <dbReference type="NCBI Taxonomy" id="2919917"/>
    <lineage>
        <taxon>Bacteria</taxon>
        <taxon>Pseudomonadati</taxon>
        <taxon>Pseudomonadota</taxon>
        <taxon>Alphaproteobacteria</taxon>
        <taxon>Hyphomicrobiales</taxon>
        <taxon>Rhizobiaceae</taxon>
        <taxon>Peteryoungia</taxon>
    </lineage>
</organism>
<evidence type="ECO:0000313" key="1">
    <source>
        <dbReference type="EMBL" id="MCJ8237509.1"/>
    </source>
</evidence>
<comment type="caution">
    <text evidence="1">The sequence shown here is derived from an EMBL/GenBank/DDBJ whole genome shotgun (WGS) entry which is preliminary data.</text>
</comment>
<evidence type="ECO:0000313" key="2">
    <source>
        <dbReference type="Proteomes" id="UP001522662"/>
    </source>
</evidence>
<gene>
    <name evidence="1" type="ORF">MKJ03_04160</name>
</gene>
<keyword evidence="1" id="KW-0614">Plasmid</keyword>
<sequence length="49" mass="5776">MIGRKLNTRLAELKMQSTETMSKQQLQTLFEHERDKELERLEGISDTNP</sequence>
<keyword evidence="2" id="KW-1185">Reference proteome</keyword>
<dbReference type="RefSeq" id="WP_245134965.1">
    <property type="nucleotide sequence ID" value="NZ_CP128477.1"/>
</dbReference>
<dbReference type="Proteomes" id="UP001522662">
    <property type="component" value="Unassembled WGS sequence"/>
</dbReference>
<accession>A0ABT0CX25</accession>